<keyword evidence="5 10" id="KW-0560">Oxidoreductase</keyword>
<dbReference type="NCBIfam" id="NF004231">
    <property type="entry name" value="PRK05679.1"/>
    <property type="match status" value="1"/>
</dbReference>
<dbReference type="InterPro" id="IPR019740">
    <property type="entry name" value="Pyridox_Oxase_CS"/>
</dbReference>
<protein>
    <submittedName>
        <fullName evidence="10">Pyridoxamine 5'-phosphate oxidase</fullName>
        <ecNumber evidence="10">1.4.3.5</ecNumber>
    </submittedName>
</protein>
<feature type="domain" description="Pyridoxine 5'-phosphate oxidase dimerisation C-terminal" evidence="9">
    <location>
        <begin position="169"/>
        <end position="211"/>
    </location>
</feature>
<dbReference type="PROSITE" id="PS01064">
    <property type="entry name" value="PYRIDOX_OXIDASE"/>
    <property type="match status" value="1"/>
</dbReference>
<dbReference type="AlphaFoldDB" id="A0A3B0TX13"/>
<evidence type="ECO:0000256" key="6">
    <source>
        <dbReference type="ARBA" id="ARBA00023096"/>
    </source>
</evidence>
<dbReference type="EMBL" id="UOEO01000165">
    <property type="protein sequence ID" value="VAW21340.1"/>
    <property type="molecule type" value="Genomic_DNA"/>
</dbReference>
<dbReference type="GO" id="GO:0004733">
    <property type="term" value="F:pyridoxamine phosphate oxidase activity"/>
    <property type="evidence" value="ECO:0007669"/>
    <property type="project" value="UniProtKB-EC"/>
</dbReference>
<evidence type="ECO:0000259" key="8">
    <source>
        <dbReference type="Pfam" id="PF01243"/>
    </source>
</evidence>
<comment type="cofactor">
    <cofactor evidence="1">
        <name>FMN</name>
        <dbReference type="ChEBI" id="CHEBI:58210"/>
    </cofactor>
</comment>
<sequence length="211" mass="23937">MTNENDLTRQLFDDAQLHKPDPMDLFVNWLNEAKASEINDANAMSLATVDSNGMPDCRIMLLNGFGPDGFVFYTNLRSAKGQELAQNPKVCLLFHWKSLRRQVRVRGEAAPVSKEEADAYFATRPRGSQIGAYASHQSTPLLERGKLTDEVAQLTKQFEGKDVPRPDHWSGFRVAPSTIEFWQDGQYRLHDRVTFSRAKKTAPWTAQRLNP</sequence>
<dbReference type="Pfam" id="PF01243">
    <property type="entry name" value="PNPOx_N"/>
    <property type="match status" value="1"/>
</dbReference>
<feature type="domain" description="Pyridoxamine 5'-phosphate oxidase N-terminal" evidence="8">
    <location>
        <begin position="32"/>
        <end position="150"/>
    </location>
</feature>
<dbReference type="GO" id="GO:0008615">
    <property type="term" value="P:pyridoxine biosynthetic process"/>
    <property type="evidence" value="ECO:0007669"/>
    <property type="project" value="UniProtKB-KW"/>
</dbReference>
<dbReference type="InterPro" id="IPR012349">
    <property type="entry name" value="Split_barrel_FMN-bd"/>
</dbReference>
<dbReference type="PIRSF" id="PIRSF000190">
    <property type="entry name" value="Pyd_amn-ph_oxd"/>
    <property type="match status" value="1"/>
</dbReference>
<proteinExistence type="inferred from homology"/>
<evidence type="ECO:0000259" key="9">
    <source>
        <dbReference type="Pfam" id="PF10590"/>
    </source>
</evidence>
<evidence type="ECO:0000256" key="3">
    <source>
        <dbReference type="ARBA" id="ARBA00022630"/>
    </source>
</evidence>
<dbReference type="EC" id="1.4.3.5" evidence="10"/>
<dbReference type="InterPro" id="IPR019576">
    <property type="entry name" value="Pyridoxamine_oxidase_dimer_C"/>
</dbReference>
<dbReference type="FunFam" id="2.30.110.10:FF:000020">
    <property type="entry name" value="PNPO isoform 11"/>
    <property type="match status" value="1"/>
</dbReference>
<organism evidence="10">
    <name type="scientific">hydrothermal vent metagenome</name>
    <dbReference type="NCBI Taxonomy" id="652676"/>
    <lineage>
        <taxon>unclassified sequences</taxon>
        <taxon>metagenomes</taxon>
        <taxon>ecological metagenomes</taxon>
    </lineage>
</organism>
<reference evidence="10" key="1">
    <citation type="submission" date="2018-06" db="EMBL/GenBank/DDBJ databases">
        <authorList>
            <person name="Zhirakovskaya E."/>
        </authorList>
    </citation>
    <scope>NUCLEOTIDE SEQUENCE</scope>
</reference>
<evidence type="ECO:0000256" key="1">
    <source>
        <dbReference type="ARBA" id="ARBA00001917"/>
    </source>
</evidence>
<dbReference type="GO" id="GO:0010181">
    <property type="term" value="F:FMN binding"/>
    <property type="evidence" value="ECO:0007669"/>
    <property type="project" value="InterPro"/>
</dbReference>
<dbReference type="PANTHER" id="PTHR10851:SF0">
    <property type="entry name" value="PYRIDOXINE-5'-PHOSPHATE OXIDASE"/>
    <property type="match status" value="1"/>
</dbReference>
<dbReference type="HAMAP" id="MF_01629">
    <property type="entry name" value="PdxH"/>
    <property type="match status" value="1"/>
</dbReference>
<evidence type="ECO:0000256" key="4">
    <source>
        <dbReference type="ARBA" id="ARBA00022643"/>
    </source>
</evidence>
<dbReference type="InterPro" id="IPR011576">
    <property type="entry name" value="Pyridox_Oxase_N"/>
</dbReference>
<evidence type="ECO:0000313" key="10">
    <source>
        <dbReference type="EMBL" id="VAW21340.1"/>
    </source>
</evidence>
<name>A0A3B0TX13_9ZZZZ</name>
<dbReference type="Gene3D" id="2.30.110.10">
    <property type="entry name" value="Electron Transport, Fmn-binding Protein, Chain A"/>
    <property type="match status" value="1"/>
</dbReference>
<dbReference type="SUPFAM" id="SSF50475">
    <property type="entry name" value="FMN-binding split barrel"/>
    <property type="match status" value="1"/>
</dbReference>
<comment type="pathway">
    <text evidence="7">Cofactor metabolism.</text>
</comment>
<evidence type="ECO:0000256" key="5">
    <source>
        <dbReference type="ARBA" id="ARBA00023002"/>
    </source>
</evidence>
<evidence type="ECO:0000256" key="2">
    <source>
        <dbReference type="ARBA" id="ARBA00011738"/>
    </source>
</evidence>
<comment type="subunit">
    <text evidence="2">Homodimer.</text>
</comment>
<accession>A0A3B0TX13</accession>
<dbReference type="Pfam" id="PF10590">
    <property type="entry name" value="PNP_phzG_C"/>
    <property type="match status" value="1"/>
</dbReference>
<dbReference type="PANTHER" id="PTHR10851">
    <property type="entry name" value="PYRIDOXINE-5-PHOSPHATE OXIDASE"/>
    <property type="match status" value="1"/>
</dbReference>
<gene>
    <name evidence="10" type="ORF">MNBD_ALPHA12-1708</name>
</gene>
<keyword evidence="4" id="KW-0288">FMN</keyword>
<evidence type="ECO:0000256" key="7">
    <source>
        <dbReference type="ARBA" id="ARBA00060587"/>
    </source>
</evidence>
<dbReference type="InterPro" id="IPR000659">
    <property type="entry name" value="Pyridox_Oxase"/>
</dbReference>
<keyword evidence="3" id="KW-0285">Flavoprotein</keyword>
<dbReference type="NCBIfam" id="TIGR00558">
    <property type="entry name" value="pdxH"/>
    <property type="match status" value="1"/>
</dbReference>
<keyword evidence="6" id="KW-0664">Pyridoxine biosynthesis</keyword>